<evidence type="ECO:0000256" key="1">
    <source>
        <dbReference type="SAM" id="MobiDB-lite"/>
    </source>
</evidence>
<organism evidence="2">
    <name type="scientific">uncultured Thermomicrobiales bacterium</name>
    <dbReference type="NCBI Taxonomy" id="1645740"/>
    <lineage>
        <taxon>Bacteria</taxon>
        <taxon>Pseudomonadati</taxon>
        <taxon>Thermomicrobiota</taxon>
        <taxon>Thermomicrobia</taxon>
        <taxon>Thermomicrobiales</taxon>
        <taxon>environmental samples</taxon>
    </lineage>
</organism>
<evidence type="ECO:0000313" key="2">
    <source>
        <dbReference type="EMBL" id="CAA9586369.1"/>
    </source>
</evidence>
<feature type="non-terminal residue" evidence="2">
    <location>
        <position position="267"/>
    </location>
</feature>
<feature type="non-terminal residue" evidence="2">
    <location>
        <position position="1"/>
    </location>
</feature>
<feature type="compositionally biased region" description="Basic and acidic residues" evidence="1">
    <location>
        <begin position="93"/>
        <end position="103"/>
    </location>
</feature>
<accession>A0A6J4VSI0</accession>
<feature type="compositionally biased region" description="Basic residues" evidence="1">
    <location>
        <begin position="108"/>
        <end position="122"/>
    </location>
</feature>
<gene>
    <name evidence="2" type="ORF">AVDCRST_MAG18-3910</name>
</gene>
<name>A0A6J4VSI0_9BACT</name>
<feature type="compositionally biased region" description="Basic residues" evidence="1">
    <location>
        <begin position="159"/>
        <end position="172"/>
    </location>
</feature>
<reference evidence="2" key="1">
    <citation type="submission" date="2020-02" db="EMBL/GenBank/DDBJ databases">
        <authorList>
            <person name="Meier V. D."/>
        </authorList>
    </citation>
    <scope>NUCLEOTIDE SEQUENCE</scope>
    <source>
        <strain evidence="2">AVDCRST_MAG18</strain>
    </source>
</reference>
<feature type="compositionally biased region" description="Low complexity" evidence="1">
    <location>
        <begin position="230"/>
        <end position="243"/>
    </location>
</feature>
<sequence length="267" mass="29457">DHRCPSAPRPVPGLRPEHRGGRSHGGARPERRRRGHRPALPGCARPRGGTRPHRRPGAAAPRSHLRDHEHVPPLRPGGLSRGGAPLRRGTRLRRAEDPHDRPRGQPAHPRRAGRLPHRRRARGAGDDPHGAGRAARAPRPNPPRVPGVPRDDVHPGAQRPHHLRPGGFRRRPGAHEHRAGHLLECPRRHQVVYRGARPRPGDDGQRFAPQPRRRTGQVSRPRPRRRDARAGAGRYRARGVPPASVCGARGACDWPRPGNRALGSPDV</sequence>
<feature type="compositionally biased region" description="Basic and acidic residues" evidence="1">
    <location>
        <begin position="173"/>
        <end position="187"/>
    </location>
</feature>
<feature type="region of interest" description="Disordered" evidence="1">
    <location>
        <begin position="1"/>
        <end position="267"/>
    </location>
</feature>
<proteinExistence type="predicted"/>
<dbReference type="AlphaFoldDB" id="A0A6J4VSI0"/>
<feature type="compositionally biased region" description="Basic residues" evidence="1">
    <location>
        <begin position="211"/>
        <end position="227"/>
    </location>
</feature>
<dbReference type="EMBL" id="CADCWN010000312">
    <property type="protein sequence ID" value="CAA9586369.1"/>
    <property type="molecule type" value="Genomic_DNA"/>
</dbReference>
<feature type="compositionally biased region" description="Low complexity" evidence="1">
    <location>
        <begin position="76"/>
        <end position="87"/>
    </location>
</feature>
<protein>
    <submittedName>
        <fullName evidence="2">Uncharacterized protein</fullName>
    </submittedName>
</protein>